<dbReference type="AlphaFoldDB" id="A0A7I4EAY3"/>
<dbReference type="PANTHER" id="PTHR31016:SF2">
    <property type="entry name" value="OS04G0228100 PROTEIN"/>
    <property type="match status" value="1"/>
</dbReference>
<sequence>MEVAGTPTSNQVGSKESFESTVPEGSSQSPRDPLRPSSDGKFWSWSTFTNRARAVFLEDGVPTSVQTVNGSRNAVESPSKVEQAPDVKQAVGGSAVKGSEGPILQKGLDAIASSLSLLGDTLGTAIEEGLNMVETKATEILTPETRTSAVRKSVPLWKKSPSISPSVSLRVSGEKSDGAGKADESGLPGDIQLKASRDVAMAMASKAKMLLRELKTVRGDLTFLRDRCAQLEEENRRLRESVVKGTRPDEDDLVRLQLETLLAEKQRLQQENANYARENQFLHEVVQYHQIEFNEDELSVDGPDGFDMNDEEVDQMVTMGVPMRRN</sequence>
<dbReference type="Proteomes" id="UP000006727">
    <property type="component" value="Chromosome 7"/>
</dbReference>
<dbReference type="EnsemblPlants" id="Pp3c7_3170V3.4">
    <property type="protein sequence ID" value="Pp3c7_3170V3.4"/>
    <property type="gene ID" value="Pp3c7_3170"/>
</dbReference>
<reference evidence="3" key="3">
    <citation type="submission" date="2020-12" db="UniProtKB">
        <authorList>
            <consortium name="EnsemblPlants"/>
        </authorList>
    </citation>
    <scope>IDENTIFICATION</scope>
</reference>
<reference evidence="3 4" key="2">
    <citation type="journal article" date="2018" name="Plant J.">
        <title>The Physcomitrella patens chromosome-scale assembly reveals moss genome structure and evolution.</title>
        <authorList>
            <person name="Lang D."/>
            <person name="Ullrich K.K."/>
            <person name="Murat F."/>
            <person name="Fuchs J."/>
            <person name="Jenkins J."/>
            <person name="Haas F.B."/>
            <person name="Piednoel M."/>
            <person name="Gundlach H."/>
            <person name="Van Bel M."/>
            <person name="Meyberg R."/>
            <person name="Vives C."/>
            <person name="Morata J."/>
            <person name="Symeonidi A."/>
            <person name="Hiss M."/>
            <person name="Muchero W."/>
            <person name="Kamisugi Y."/>
            <person name="Saleh O."/>
            <person name="Blanc G."/>
            <person name="Decker E.L."/>
            <person name="van Gessel N."/>
            <person name="Grimwood J."/>
            <person name="Hayes R.D."/>
            <person name="Graham S.W."/>
            <person name="Gunter L.E."/>
            <person name="McDaniel S.F."/>
            <person name="Hoernstein S.N.W."/>
            <person name="Larsson A."/>
            <person name="Li F.W."/>
            <person name="Perroud P.F."/>
            <person name="Phillips J."/>
            <person name="Ranjan P."/>
            <person name="Rokshar D.S."/>
            <person name="Rothfels C.J."/>
            <person name="Schneider L."/>
            <person name="Shu S."/>
            <person name="Stevenson D.W."/>
            <person name="Thummler F."/>
            <person name="Tillich M."/>
            <person name="Villarreal Aguilar J.C."/>
            <person name="Widiez T."/>
            <person name="Wong G.K."/>
            <person name="Wymore A."/>
            <person name="Zhang Y."/>
            <person name="Zimmer A.D."/>
            <person name="Quatrano R.S."/>
            <person name="Mayer K.F.X."/>
            <person name="Goodstein D."/>
            <person name="Casacuberta J.M."/>
            <person name="Vandepoele K."/>
            <person name="Reski R."/>
            <person name="Cuming A.C."/>
            <person name="Tuskan G.A."/>
            <person name="Maumus F."/>
            <person name="Salse J."/>
            <person name="Schmutz J."/>
            <person name="Rensing S.A."/>
        </authorList>
    </citation>
    <scope>NUCLEOTIDE SEQUENCE [LARGE SCALE GENOMIC DNA]</scope>
    <source>
        <strain evidence="3 4">cv. Gransden 2004</strain>
    </source>
</reference>
<evidence type="ECO:0000256" key="1">
    <source>
        <dbReference type="SAM" id="Coils"/>
    </source>
</evidence>
<feature type="region of interest" description="Disordered" evidence="2">
    <location>
        <begin position="64"/>
        <end position="87"/>
    </location>
</feature>
<feature type="region of interest" description="Disordered" evidence="2">
    <location>
        <begin position="162"/>
        <end position="189"/>
    </location>
</feature>
<dbReference type="GeneID" id="112284694"/>
<name>A0A7I4EAY3_PHYPA</name>
<dbReference type="Gramene" id="Pp3c7_3170V3.6">
    <property type="protein sequence ID" value="Pp3c7_3170V3.6"/>
    <property type="gene ID" value="Pp3c7_3170"/>
</dbReference>
<dbReference type="Gramene" id="Pp3c7_3170V3.4">
    <property type="protein sequence ID" value="Pp3c7_3170V3.4"/>
    <property type="gene ID" value="Pp3c7_3170"/>
</dbReference>
<gene>
    <name evidence="3" type="primary">LOC112284694</name>
</gene>
<proteinExistence type="predicted"/>
<evidence type="ECO:0000256" key="2">
    <source>
        <dbReference type="SAM" id="MobiDB-lite"/>
    </source>
</evidence>
<feature type="compositionally biased region" description="Polar residues" evidence="2">
    <location>
        <begin position="1"/>
        <end position="30"/>
    </location>
</feature>
<dbReference type="PANTHER" id="PTHR31016">
    <property type="entry name" value="OS04G0228100 PROTEIN"/>
    <property type="match status" value="1"/>
</dbReference>
<dbReference type="EnsemblPlants" id="Pp3c7_3170V3.6">
    <property type="protein sequence ID" value="Pp3c7_3170V3.6"/>
    <property type="gene ID" value="Pp3c7_3170"/>
</dbReference>
<evidence type="ECO:0000313" key="4">
    <source>
        <dbReference type="Proteomes" id="UP000006727"/>
    </source>
</evidence>
<feature type="compositionally biased region" description="Basic and acidic residues" evidence="2">
    <location>
        <begin position="172"/>
        <end position="184"/>
    </location>
</feature>
<evidence type="ECO:0000313" key="3">
    <source>
        <dbReference type="EnsemblPlants" id="Pp3c7_3170V3.4"/>
    </source>
</evidence>
<keyword evidence="1" id="KW-0175">Coiled coil</keyword>
<feature type="region of interest" description="Disordered" evidence="2">
    <location>
        <begin position="1"/>
        <end position="41"/>
    </location>
</feature>
<feature type="coiled-coil region" evidence="1">
    <location>
        <begin position="214"/>
        <end position="285"/>
    </location>
</feature>
<protein>
    <submittedName>
        <fullName evidence="3">Uncharacterized protein</fullName>
    </submittedName>
</protein>
<dbReference type="EMBL" id="ABEU02000007">
    <property type="status" value="NOT_ANNOTATED_CDS"/>
    <property type="molecule type" value="Genomic_DNA"/>
</dbReference>
<dbReference type="RefSeq" id="XP_024380515.1">
    <property type="nucleotide sequence ID" value="XM_024524747.2"/>
</dbReference>
<feature type="compositionally biased region" description="Polar residues" evidence="2">
    <location>
        <begin position="64"/>
        <end position="76"/>
    </location>
</feature>
<reference evidence="3 4" key="1">
    <citation type="journal article" date="2008" name="Science">
        <title>The Physcomitrella genome reveals evolutionary insights into the conquest of land by plants.</title>
        <authorList>
            <person name="Rensing S."/>
            <person name="Lang D."/>
            <person name="Zimmer A."/>
            <person name="Terry A."/>
            <person name="Salamov A."/>
            <person name="Shapiro H."/>
            <person name="Nishiyama T."/>
            <person name="Perroud P.-F."/>
            <person name="Lindquist E."/>
            <person name="Kamisugi Y."/>
            <person name="Tanahashi T."/>
            <person name="Sakakibara K."/>
            <person name="Fujita T."/>
            <person name="Oishi K."/>
            <person name="Shin-I T."/>
            <person name="Kuroki Y."/>
            <person name="Toyoda A."/>
            <person name="Suzuki Y."/>
            <person name="Hashimoto A."/>
            <person name="Yamaguchi K."/>
            <person name="Sugano A."/>
            <person name="Kohara Y."/>
            <person name="Fujiyama A."/>
            <person name="Anterola A."/>
            <person name="Aoki S."/>
            <person name="Ashton N."/>
            <person name="Barbazuk W.B."/>
            <person name="Barker E."/>
            <person name="Bennetzen J."/>
            <person name="Bezanilla M."/>
            <person name="Blankenship R."/>
            <person name="Cho S.H."/>
            <person name="Dutcher S."/>
            <person name="Estelle M."/>
            <person name="Fawcett J.A."/>
            <person name="Gundlach H."/>
            <person name="Hanada K."/>
            <person name="Heyl A."/>
            <person name="Hicks K.A."/>
            <person name="Hugh J."/>
            <person name="Lohr M."/>
            <person name="Mayer K."/>
            <person name="Melkozernov A."/>
            <person name="Murata T."/>
            <person name="Nelson D."/>
            <person name="Pils B."/>
            <person name="Prigge M."/>
            <person name="Reiss B."/>
            <person name="Renner T."/>
            <person name="Rombauts S."/>
            <person name="Rushton P."/>
            <person name="Sanderfoot A."/>
            <person name="Schween G."/>
            <person name="Shiu S.-H."/>
            <person name="Stueber K."/>
            <person name="Theodoulou F.L."/>
            <person name="Tu H."/>
            <person name="Van de Peer Y."/>
            <person name="Verrier P.J."/>
            <person name="Waters E."/>
            <person name="Wood A."/>
            <person name="Yang L."/>
            <person name="Cove D."/>
            <person name="Cuming A."/>
            <person name="Hasebe M."/>
            <person name="Lucas S."/>
            <person name="Mishler D.B."/>
            <person name="Reski R."/>
            <person name="Grigoriev I."/>
            <person name="Quatrano R.S."/>
            <person name="Boore J.L."/>
        </authorList>
    </citation>
    <scope>NUCLEOTIDE SEQUENCE [LARGE SCALE GENOMIC DNA]</scope>
    <source>
        <strain evidence="3 4">cv. Gransden 2004</strain>
    </source>
</reference>
<organism evidence="3 4">
    <name type="scientific">Physcomitrium patens</name>
    <name type="common">Spreading-leaved earth moss</name>
    <name type="synonym">Physcomitrella patens</name>
    <dbReference type="NCBI Taxonomy" id="3218"/>
    <lineage>
        <taxon>Eukaryota</taxon>
        <taxon>Viridiplantae</taxon>
        <taxon>Streptophyta</taxon>
        <taxon>Embryophyta</taxon>
        <taxon>Bryophyta</taxon>
        <taxon>Bryophytina</taxon>
        <taxon>Bryopsida</taxon>
        <taxon>Funariidae</taxon>
        <taxon>Funariales</taxon>
        <taxon>Funariaceae</taxon>
        <taxon>Physcomitrium</taxon>
    </lineage>
</organism>
<accession>A0A7I4EAY3</accession>
<keyword evidence="4" id="KW-1185">Reference proteome</keyword>